<evidence type="ECO:0000313" key="2">
    <source>
        <dbReference type="EMBL" id="CBJ26630.1"/>
    </source>
</evidence>
<accession>D7FYY8</accession>
<feature type="region of interest" description="Disordered" evidence="1">
    <location>
        <begin position="292"/>
        <end position="378"/>
    </location>
</feature>
<dbReference type="InParanoid" id="D7FYY8"/>
<reference evidence="2 3" key="1">
    <citation type="journal article" date="2010" name="Nature">
        <title>The Ectocarpus genome and the independent evolution of multicellularity in brown algae.</title>
        <authorList>
            <person name="Cock J.M."/>
            <person name="Sterck L."/>
            <person name="Rouze P."/>
            <person name="Scornet D."/>
            <person name="Allen A.E."/>
            <person name="Amoutzias G."/>
            <person name="Anthouard V."/>
            <person name="Artiguenave F."/>
            <person name="Aury J.M."/>
            <person name="Badger J.H."/>
            <person name="Beszteri B."/>
            <person name="Billiau K."/>
            <person name="Bonnet E."/>
            <person name="Bothwell J.H."/>
            <person name="Bowler C."/>
            <person name="Boyen C."/>
            <person name="Brownlee C."/>
            <person name="Carrano C.J."/>
            <person name="Charrier B."/>
            <person name="Cho G.Y."/>
            <person name="Coelho S.M."/>
            <person name="Collen J."/>
            <person name="Corre E."/>
            <person name="Da Silva C."/>
            <person name="Delage L."/>
            <person name="Delaroque N."/>
            <person name="Dittami S.M."/>
            <person name="Doulbeau S."/>
            <person name="Elias M."/>
            <person name="Farnham G."/>
            <person name="Gachon C.M."/>
            <person name="Gschloessl B."/>
            <person name="Heesch S."/>
            <person name="Jabbari K."/>
            <person name="Jubin C."/>
            <person name="Kawai H."/>
            <person name="Kimura K."/>
            <person name="Kloareg B."/>
            <person name="Kupper F.C."/>
            <person name="Lang D."/>
            <person name="Le Bail A."/>
            <person name="Leblanc C."/>
            <person name="Lerouge P."/>
            <person name="Lohr M."/>
            <person name="Lopez P.J."/>
            <person name="Martens C."/>
            <person name="Maumus F."/>
            <person name="Michel G."/>
            <person name="Miranda-Saavedra D."/>
            <person name="Morales J."/>
            <person name="Moreau H."/>
            <person name="Motomura T."/>
            <person name="Nagasato C."/>
            <person name="Napoli C.A."/>
            <person name="Nelson D.R."/>
            <person name="Nyvall-Collen P."/>
            <person name="Peters A.F."/>
            <person name="Pommier C."/>
            <person name="Potin P."/>
            <person name="Poulain J."/>
            <person name="Quesneville H."/>
            <person name="Read B."/>
            <person name="Rensing S.A."/>
            <person name="Ritter A."/>
            <person name="Rousvoal S."/>
            <person name="Samanta M."/>
            <person name="Samson G."/>
            <person name="Schroeder D.C."/>
            <person name="Segurens B."/>
            <person name="Strittmatter M."/>
            <person name="Tonon T."/>
            <person name="Tregear J.W."/>
            <person name="Valentin K."/>
            <person name="von Dassow P."/>
            <person name="Yamagishi T."/>
            <person name="Van de Peer Y."/>
            <person name="Wincker P."/>
        </authorList>
    </citation>
    <scope>NUCLEOTIDE SEQUENCE [LARGE SCALE GENOMIC DNA]</scope>
    <source>
        <strain evidence="3">Ec32 / CCAP1310/4</strain>
    </source>
</reference>
<name>D7FYY8_ECTSI</name>
<dbReference type="OrthoDB" id="10446440at2759"/>
<dbReference type="AlphaFoldDB" id="D7FYY8"/>
<gene>
    <name evidence="2" type="ORF">Esi_0035_0156</name>
</gene>
<dbReference type="EMBL" id="FN649758">
    <property type="protein sequence ID" value="CBJ26630.1"/>
    <property type="molecule type" value="Genomic_DNA"/>
</dbReference>
<proteinExistence type="predicted"/>
<feature type="compositionally biased region" description="Acidic residues" evidence="1">
    <location>
        <begin position="133"/>
        <end position="144"/>
    </location>
</feature>
<evidence type="ECO:0000313" key="3">
    <source>
        <dbReference type="Proteomes" id="UP000002630"/>
    </source>
</evidence>
<feature type="compositionally biased region" description="Gly residues" evidence="1">
    <location>
        <begin position="313"/>
        <end position="322"/>
    </location>
</feature>
<keyword evidence="3" id="KW-1185">Reference proteome</keyword>
<evidence type="ECO:0000256" key="1">
    <source>
        <dbReference type="SAM" id="MobiDB-lite"/>
    </source>
</evidence>
<protein>
    <submittedName>
        <fullName evidence="2">Uncharacterized protein</fullName>
    </submittedName>
</protein>
<sequence>MTKARAFQLLKDGPTQVTVGMKEFMHHEVYRGMTGDGVFAGKPHEVFVGGIPDAADAPPFELKAVEQDTLVKIQQRYDSVVPRLEALFPDDPAKRSEIVREMNLSVELLRETGTKDWDLPSLTRTAGLHTDSSDDESSDDESSGDESPGGDGTGDSGALDTMSPEALPDGPLTESGGGGAGNSLRLQPGWFAVLPLEMTNTCPLVVGQIVSVESGGENGGEVLINWFAPVSRKKCRRSRYGRGVWSQQFLKQDNKLTPDQSTESIKSVCFTFQSLLQSGKLPSGVWAAVEESVPSSSLEEAETDDSDSDADGVEGGGAAGGCRGEEQSGLAPSPTIPPHTRDTGPIPHPSRSDSQSAPPAPGVRLTAAHFRPRRTQQG</sequence>
<organism evidence="2 3">
    <name type="scientific">Ectocarpus siliculosus</name>
    <name type="common">Brown alga</name>
    <name type="synonym">Conferva siliculosa</name>
    <dbReference type="NCBI Taxonomy" id="2880"/>
    <lineage>
        <taxon>Eukaryota</taxon>
        <taxon>Sar</taxon>
        <taxon>Stramenopiles</taxon>
        <taxon>Ochrophyta</taxon>
        <taxon>PX clade</taxon>
        <taxon>Phaeophyceae</taxon>
        <taxon>Ectocarpales</taxon>
        <taxon>Ectocarpaceae</taxon>
        <taxon>Ectocarpus</taxon>
    </lineage>
</organism>
<feature type="compositionally biased region" description="Acidic residues" evidence="1">
    <location>
        <begin position="299"/>
        <end position="312"/>
    </location>
</feature>
<dbReference type="EMBL" id="FN648542">
    <property type="protein sequence ID" value="CBJ26630.1"/>
    <property type="molecule type" value="Genomic_DNA"/>
</dbReference>
<feature type="region of interest" description="Disordered" evidence="1">
    <location>
        <begin position="117"/>
        <end position="181"/>
    </location>
</feature>
<dbReference type="Proteomes" id="UP000002630">
    <property type="component" value="Linkage Group LG33"/>
</dbReference>